<dbReference type="AlphaFoldDB" id="A0A0N4SZI6"/>
<evidence type="ECO:0000313" key="1">
    <source>
        <dbReference type="EMBL" id="VDN82393.1"/>
    </source>
</evidence>
<evidence type="ECO:0000313" key="3">
    <source>
        <dbReference type="WBParaSite" id="BPAG_0000120601-mRNA-1"/>
    </source>
</evidence>
<evidence type="ECO:0000313" key="2">
    <source>
        <dbReference type="Proteomes" id="UP000278627"/>
    </source>
</evidence>
<gene>
    <name evidence="1" type="ORF">BPAG_LOCUS1207</name>
</gene>
<reference evidence="1 2" key="2">
    <citation type="submission" date="2018-11" db="EMBL/GenBank/DDBJ databases">
        <authorList>
            <consortium name="Pathogen Informatics"/>
        </authorList>
    </citation>
    <scope>NUCLEOTIDE SEQUENCE [LARGE SCALE GENOMIC DNA]</scope>
</reference>
<protein>
    <submittedName>
        <fullName evidence="3">Transposase</fullName>
    </submittedName>
</protein>
<proteinExistence type="predicted"/>
<reference evidence="3" key="1">
    <citation type="submission" date="2017-02" db="UniProtKB">
        <authorList>
            <consortium name="WormBaseParasite"/>
        </authorList>
    </citation>
    <scope>IDENTIFICATION</scope>
</reference>
<accession>A0A0N4SZI6</accession>
<name>A0A0N4SZI6_BRUPA</name>
<keyword evidence="2" id="KW-1185">Reference proteome</keyword>
<dbReference type="Proteomes" id="UP000278627">
    <property type="component" value="Unassembled WGS sequence"/>
</dbReference>
<dbReference type="EMBL" id="UZAD01000083">
    <property type="protein sequence ID" value="VDN82393.1"/>
    <property type="molecule type" value="Genomic_DNA"/>
</dbReference>
<dbReference type="WBParaSite" id="BPAG_0000120601-mRNA-1">
    <property type="protein sequence ID" value="BPAG_0000120601-mRNA-1"/>
    <property type="gene ID" value="BPAG_0000120601"/>
</dbReference>
<sequence>MTQALRTFFQDVCTFQGDKTVSEVNIKAELKERRKRKNGNFPVQSPSMALLDGERYDGNWKSVENGLAMVSGVLGVKQQ</sequence>
<organism evidence="3">
    <name type="scientific">Brugia pahangi</name>
    <name type="common">Filarial nematode worm</name>
    <dbReference type="NCBI Taxonomy" id="6280"/>
    <lineage>
        <taxon>Eukaryota</taxon>
        <taxon>Metazoa</taxon>
        <taxon>Ecdysozoa</taxon>
        <taxon>Nematoda</taxon>
        <taxon>Chromadorea</taxon>
        <taxon>Rhabditida</taxon>
        <taxon>Spirurina</taxon>
        <taxon>Spiruromorpha</taxon>
        <taxon>Filarioidea</taxon>
        <taxon>Onchocercidae</taxon>
        <taxon>Brugia</taxon>
    </lineage>
</organism>